<gene>
    <name evidence="3" type="ORF">HETSPECPRED_002041</name>
</gene>
<dbReference type="GO" id="GO:0042744">
    <property type="term" value="P:hydrogen peroxide catabolic process"/>
    <property type="evidence" value="ECO:0007669"/>
    <property type="project" value="TreeGrafter"/>
</dbReference>
<feature type="domain" description="Catalase core" evidence="2">
    <location>
        <begin position="1"/>
        <end position="313"/>
    </location>
</feature>
<keyword evidence="4" id="KW-1185">Reference proteome</keyword>
<dbReference type="OrthoDB" id="2379805at2759"/>
<dbReference type="Gene3D" id="1.20.1280.120">
    <property type="match status" value="1"/>
</dbReference>
<dbReference type="InterPro" id="IPR011614">
    <property type="entry name" value="Catalase_core"/>
</dbReference>
<accession>A0A8H3F092</accession>
<dbReference type="Gene3D" id="2.40.180.10">
    <property type="entry name" value="Catalase core domain"/>
    <property type="match status" value="1"/>
</dbReference>
<dbReference type="InterPro" id="IPR024168">
    <property type="entry name" value="Catalase_SrpA-type_pred"/>
</dbReference>
<evidence type="ECO:0000256" key="1">
    <source>
        <dbReference type="SAM" id="MobiDB-lite"/>
    </source>
</evidence>
<organism evidence="3 4">
    <name type="scientific">Heterodermia speciosa</name>
    <dbReference type="NCBI Taxonomy" id="116794"/>
    <lineage>
        <taxon>Eukaryota</taxon>
        <taxon>Fungi</taxon>
        <taxon>Dikarya</taxon>
        <taxon>Ascomycota</taxon>
        <taxon>Pezizomycotina</taxon>
        <taxon>Lecanoromycetes</taxon>
        <taxon>OSLEUM clade</taxon>
        <taxon>Lecanoromycetidae</taxon>
        <taxon>Caliciales</taxon>
        <taxon>Physciaceae</taxon>
        <taxon>Heterodermia</taxon>
    </lineage>
</organism>
<dbReference type="SUPFAM" id="SSF56634">
    <property type="entry name" value="Heme-dependent catalase-like"/>
    <property type="match status" value="1"/>
</dbReference>
<dbReference type="PANTHER" id="PTHR11465:SF62">
    <property type="entry name" value="CATALASE T"/>
    <property type="match status" value="1"/>
</dbReference>
<dbReference type="CDD" id="cd08153">
    <property type="entry name" value="srpA_like"/>
    <property type="match status" value="1"/>
</dbReference>
<dbReference type="PIRSF" id="PIRSF000296">
    <property type="entry name" value="SrpA"/>
    <property type="match status" value="1"/>
</dbReference>
<feature type="region of interest" description="Disordered" evidence="1">
    <location>
        <begin position="57"/>
        <end position="85"/>
    </location>
</feature>
<dbReference type="GO" id="GO:0005777">
    <property type="term" value="C:peroxisome"/>
    <property type="evidence" value="ECO:0007669"/>
    <property type="project" value="TreeGrafter"/>
</dbReference>
<feature type="compositionally biased region" description="Polar residues" evidence="1">
    <location>
        <begin position="57"/>
        <end position="75"/>
    </location>
</feature>
<dbReference type="PANTHER" id="PTHR11465">
    <property type="entry name" value="CATALASE"/>
    <property type="match status" value="1"/>
</dbReference>
<dbReference type="AlphaFoldDB" id="A0A8H3F092"/>
<protein>
    <recommendedName>
        <fullName evidence="2">Catalase core domain-containing protein</fullName>
    </recommendedName>
</protein>
<dbReference type="Proteomes" id="UP000664521">
    <property type="component" value="Unassembled WGS sequence"/>
</dbReference>
<dbReference type="GO" id="GO:0005739">
    <property type="term" value="C:mitochondrion"/>
    <property type="evidence" value="ECO:0007669"/>
    <property type="project" value="TreeGrafter"/>
</dbReference>
<dbReference type="GO" id="GO:0004096">
    <property type="term" value="F:catalase activity"/>
    <property type="evidence" value="ECO:0007669"/>
    <property type="project" value="InterPro"/>
</dbReference>
<evidence type="ECO:0000313" key="3">
    <source>
        <dbReference type="EMBL" id="CAF9914654.1"/>
    </source>
</evidence>
<proteinExistence type="predicted"/>
<comment type="caution">
    <text evidence="3">The sequence shown here is derived from an EMBL/GenBank/DDBJ whole genome shotgun (WGS) entry which is preliminary data.</text>
</comment>
<dbReference type="InterPro" id="IPR018028">
    <property type="entry name" value="Catalase"/>
</dbReference>
<dbReference type="InterPro" id="IPR020835">
    <property type="entry name" value="Catalase_sf"/>
</dbReference>
<dbReference type="Pfam" id="PF00199">
    <property type="entry name" value="Catalase"/>
    <property type="match status" value="1"/>
</dbReference>
<reference evidence="3" key="1">
    <citation type="submission" date="2021-03" db="EMBL/GenBank/DDBJ databases">
        <authorList>
            <person name="Tagirdzhanova G."/>
        </authorList>
    </citation>
    <scope>NUCLEOTIDE SEQUENCE</scope>
</reference>
<dbReference type="GO" id="GO:0020037">
    <property type="term" value="F:heme binding"/>
    <property type="evidence" value="ECO:0007669"/>
    <property type="project" value="InterPro"/>
</dbReference>
<sequence length="313" mass="33933">MPLSSDPEIVKLSHDLLDTTQVINGKHPGFRHLHARGILLTGTFTPTSEAASLSSAQHFNQPSTPVTARFSSSTGIPEIPDTDPNANPRGLAIRFNLAEHIHTDIISHSTPLFPTRTGSEFLELLKAIVASPPGTASPTEIEKFLGSHPAALAFVQAAKPAPASFGKEAYYGVNAFKLVSESGTVTHVRYRISPVAGEENVSDEALKEKDANFLYDELSGRLGEGPISFRVSAQIAEEGDTTNDATVRWPENRKLVELGTIKLDSLVQDDAKLQKQIIFDPIPRIKGVEPSDDPLLEVRATLYLIGGKERRAE</sequence>
<evidence type="ECO:0000313" key="4">
    <source>
        <dbReference type="Proteomes" id="UP000664521"/>
    </source>
</evidence>
<dbReference type="EMBL" id="CAJPDS010000014">
    <property type="protein sequence ID" value="CAF9914654.1"/>
    <property type="molecule type" value="Genomic_DNA"/>
</dbReference>
<name>A0A8H3F092_9LECA</name>
<evidence type="ECO:0000259" key="2">
    <source>
        <dbReference type="SMART" id="SM01060"/>
    </source>
</evidence>
<dbReference type="PRINTS" id="PR00067">
    <property type="entry name" value="CATALASE"/>
</dbReference>
<dbReference type="GO" id="GO:0042542">
    <property type="term" value="P:response to hydrogen peroxide"/>
    <property type="evidence" value="ECO:0007669"/>
    <property type="project" value="TreeGrafter"/>
</dbReference>
<dbReference type="PROSITE" id="PS51402">
    <property type="entry name" value="CATALASE_3"/>
    <property type="match status" value="1"/>
</dbReference>
<dbReference type="SMART" id="SM01060">
    <property type="entry name" value="Catalase"/>
    <property type="match status" value="1"/>
</dbReference>